<dbReference type="EMBL" id="MNPJ01000010">
    <property type="protein sequence ID" value="OQS55393.1"/>
    <property type="molecule type" value="Genomic_DNA"/>
</dbReference>
<protein>
    <submittedName>
        <fullName evidence="1">Uncharacterized protein</fullName>
    </submittedName>
</protein>
<proteinExistence type="predicted"/>
<reference evidence="1 2" key="1">
    <citation type="journal article" date="2017" name="Environ. Microbiol.">
        <title>Decay of the glycolytic pathway and adaptation to intranuclear parasitism within Enterocytozoonidae microsporidia.</title>
        <authorList>
            <person name="Wiredu Boakye D."/>
            <person name="Jaroenlak P."/>
            <person name="Prachumwat A."/>
            <person name="Williams T.A."/>
            <person name="Bateman K.S."/>
            <person name="Itsathitphaisarn O."/>
            <person name="Sritunyalucksana K."/>
            <person name="Paszkiewicz K.H."/>
            <person name="Moore K.A."/>
            <person name="Stentiford G.D."/>
            <person name="Williams B.A."/>
        </authorList>
    </citation>
    <scope>NUCLEOTIDE SEQUENCE [LARGE SCALE GENOMIC DNA]</scope>
    <source>
        <strain evidence="1 2">TH1</strain>
    </source>
</reference>
<name>A0A1W0E835_9MICR</name>
<keyword evidence="2" id="KW-1185">Reference proteome</keyword>
<accession>A0A1W0E835</accession>
<gene>
    <name evidence="1" type="ORF">EHP00_1212</name>
</gene>
<organism evidence="1 2">
    <name type="scientific">Ecytonucleospora hepatopenaei</name>
    <dbReference type="NCBI Taxonomy" id="646526"/>
    <lineage>
        <taxon>Eukaryota</taxon>
        <taxon>Fungi</taxon>
        <taxon>Fungi incertae sedis</taxon>
        <taxon>Microsporidia</taxon>
        <taxon>Enterocytozoonidae</taxon>
        <taxon>Ecytonucleospora</taxon>
    </lineage>
</organism>
<dbReference type="VEuPathDB" id="MicrosporidiaDB:EHP00_1212"/>
<sequence>MENTDPSHKNINKNHHEVVEFQELRTMAEKSVNFFLMKDLTLWHVFFYKVKKGEEHWYVTQVQLVYSLERLLKQPYINIGFEKVLRYFFTEGQMYIYFSIGTIKSEKALLECKENILLNLRKYFEFLIKHGIDGEVKHFVKELKTKNKIDFRGSFTNNIYIELCQRDEKRYEKFIENLSKVNIKLTNTCLFFETIPYYSLKMEYK</sequence>
<evidence type="ECO:0000313" key="1">
    <source>
        <dbReference type="EMBL" id="OQS55393.1"/>
    </source>
</evidence>
<dbReference type="AlphaFoldDB" id="A0A1W0E835"/>
<evidence type="ECO:0000313" key="2">
    <source>
        <dbReference type="Proteomes" id="UP000192758"/>
    </source>
</evidence>
<dbReference type="Proteomes" id="UP000192758">
    <property type="component" value="Unassembled WGS sequence"/>
</dbReference>
<comment type="caution">
    <text evidence="1">The sequence shown here is derived from an EMBL/GenBank/DDBJ whole genome shotgun (WGS) entry which is preliminary data.</text>
</comment>